<keyword evidence="3" id="KW-1185">Reference proteome</keyword>
<dbReference type="PATRIC" id="fig|1350482.3.peg.3335"/>
<proteinExistence type="predicted"/>
<evidence type="ECO:0000313" key="3">
    <source>
        <dbReference type="Proteomes" id="UP000037387"/>
    </source>
</evidence>
<protein>
    <submittedName>
        <fullName evidence="2">Uncharacterized protein</fullName>
    </submittedName>
</protein>
<feature type="compositionally biased region" description="Polar residues" evidence="1">
    <location>
        <begin position="21"/>
        <end position="36"/>
    </location>
</feature>
<comment type="caution">
    <text evidence="2">The sequence shown here is derived from an EMBL/GenBank/DDBJ whole genome shotgun (WGS) entry which is preliminary data.</text>
</comment>
<accession>A0A0M0F4E7</accession>
<sequence>MFGALTARGRAQSAVTKRWRATSSGQADGTTNGPVP</sequence>
<feature type="region of interest" description="Disordered" evidence="1">
    <location>
        <begin position="1"/>
        <end position="36"/>
    </location>
</feature>
<evidence type="ECO:0000313" key="2">
    <source>
        <dbReference type="EMBL" id="KON72277.1"/>
    </source>
</evidence>
<dbReference type="AlphaFoldDB" id="A0A0M0F4E7"/>
<dbReference type="EMBL" id="ATNL01000012">
    <property type="protein sequence ID" value="KON72277.1"/>
    <property type="molecule type" value="Genomic_DNA"/>
</dbReference>
<dbReference type="Proteomes" id="UP000037387">
    <property type="component" value="Unassembled WGS sequence"/>
</dbReference>
<evidence type="ECO:0000256" key="1">
    <source>
        <dbReference type="SAM" id="MobiDB-lite"/>
    </source>
</evidence>
<gene>
    <name evidence="2" type="ORF">M768_15005</name>
</gene>
<organism evidence="2 3">
    <name type="scientific">Cellulosimicrobium cellulans F16</name>
    <dbReference type="NCBI Taxonomy" id="1350482"/>
    <lineage>
        <taxon>Bacteria</taxon>
        <taxon>Bacillati</taxon>
        <taxon>Actinomycetota</taxon>
        <taxon>Actinomycetes</taxon>
        <taxon>Micrococcales</taxon>
        <taxon>Promicromonosporaceae</taxon>
        <taxon>Cellulosimicrobium</taxon>
    </lineage>
</organism>
<reference evidence="2 3" key="1">
    <citation type="journal article" date="2015" name="Sci. Rep.">
        <title>Functional and structural properties of a novel cellulosome-like multienzyme complex: efficient glycoside hydrolysis of water-insoluble 7-xylosyl-10-deacetylpaclitaxel.</title>
        <authorList>
            <person name="Dou T.Y."/>
            <person name="Luan H.W."/>
            <person name="Ge G.B."/>
            <person name="Dong M.M."/>
            <person name="Zou H.F."/>
            <person name="He Y.Q."/>
            <person name="Cui P."/>
            <person name="Wang J.Y."/>
            <person name="Hao D.C."/>
            <person name="Yang S.L."/>
            <person name="Yang L."/>
        </authorList>
    </citation>
    <scope>NUCLEOTIDE SEQUENCE [LARGE SCALE GENOMIC DNA]</scope>
    <source>
        <strain evidence="2 3">F16</strain>
    </source>
</reference>
<name>A0A0M0F4E7_CELCE</name>